<evidence type="ECO:0000313" key="4">
    <source>
        <dbReference type="EMBL" id="MEU8139439.1"/>
    </source>
</evidence>
<dbReference type="InterPro" id="IPR050248">
    <property type="entry name" value="Polysacc_deacetylase_ArnD"/>
</dbReference>
<dbReference type="CDD" id="cd10917">
    <property type="entry name" value="CE4_NodB_like_6s_7s"/>
    <property type="match status" value="1"/>
</dbReference>
<gene>
    <name evidence="4" type="ORF">AB0C36_38815</name>
</gene>
<feature type="compositionally biased region" description="Low complexity" evidence="1">
    <location>
        <begin position="83"/>
        <end position="108"/>
    </location>
</feature>
<dbReference type="PROSITE" id="PS51257">
    <property type="entry name" value="PROKAR_LIPOPROTEIN"/>
    <property type="match status" value="1"/>
</dbReference>
<dbReference type="InterPro" id="IPR002509">
    <property type="entry name" value="NODB_dom"/>
</dbReference>
<feature type="domain" description="NodB homology" evidence="3">
    <location>
        <begin position="166"/>
        <end position="349"/>
    </location>
</feature>
<feature type="region of interest" description="Disordered" evidence="1">
    <location>
        <begin position="31"/>
        <end position="177"/>
    </location>
</feature>
<feature type="compositionally biased region" description="Gly residues" evidence="1">
    <location>
        <begin position="72"/>
        <end position="82"/>
    </location>
</feature>
<sequence>MRMGARTARSRMVLGIASAGLLLTVAACSGTGGSATSHGDPGAVVSGGGQTSGGQGTGGQVPGGNSAAAPGAGAGTGNGASTGTGASTDQGTHPGSAPTSTPGTTPATTPGPPPGTSPGADPGRNPGTYPGSDGGTDAKKAPRFAPGGVDPSISREAESGTGTGGKTIALTIDDGPDPRYTPQMLDILKQHNAKATFCMLGPAAKAHPDLVKRVVAEGHRLCNHSMSHNVRQSDRSADYNRHEITEADRLIREAAGPGAKVWYYRAPGGDFTPWIREMAVENGLRPLGWNVDPGDWKREGADKILASLEQQIRPGRVVLVHDGGGDRSQSVTALKGLLEHLDAEGYTYSFPKS</sequence>
<dbReference type="SUPFAM" id="SSF88713">
    <property type="entry name" value="Glycoside hydrolase/deacetylase"/>
    <property type="match status" value="1"/>
</dbReference>
<dbReference type="Gene3D" id="3.20.20.370">
    <property type="entry name" value="Glycoside hydrolase/deacetylase"/>
    <property type="match status" value="1"/>
</dbReference>
<dbReference type="EMBL" id="JBEZFP010000175">
    <property type="protein sequence ID" value="MEU8139439.1"/>
    <property type="molecule type" value="Genomic_DNA"/>
</dbReference>
<feature type="chain" id="PRO_5046436358" evidence="2">
    <location>
        <begin position="30"/>
        <end position="353"/>
    </location>
</feature>
<evidence type="ECO:0000256" key="1">
    <source>
        <dbReference type="SAM" id="MobiDB-lite"/>
    </source>
</evidence>
<proteinExistence type="predicted"/>
<feature type="compositionally biased region" description="Gly residues" evidence="1">
    <location>
        <begin position="45"/>
        <end position="62"/>
    </location>
</feature>
<organism evidence="4 5">
    <name type="scientific">Streptodolium elevatio</name>
    <dbReference type="NCBI Taxonomy" id="3157996"/>
    <lineage>
        <taxon>Bacteria</taxon>
        <taxon>Bacillati</taxon>
        <taxon>Actinomycetota</taxon>
        <taxon>Actinomycetes</taxon>
        <taxon>Kitasatosporales</taxon>
        <taxon>Streptomycetaceae</taxon>
        <taxon>Streptodolium</taxon>
    </lineage>
</organism>
<evidence type="ECO:0000256" key="2">
    <source>
        <dbReference type="SAM" id="SignalP"/>
    </source>
</evidence>
<name>A0ABV3DUK0_9ACTN</name>
<dbReference type="Pfam" id="PF01522">
    <property type="entry name" value="Polysacc_deac_1"/>
    <property type="match status" value="1"/>
</dbReference>
<evidence type="ECO:0000313" key="5">
    <source>
        <dbReference type="Proteomes" id="UP001551482"/>
    </source>
</evidence>
<protein>
    <submittedName>
        <fullName evidence="4">Polysaccharide deacetylase family protein</fullName>
        <ecNumber evidence="4">3.-.-.-</ecNumber>
    </submittedName>
</protein>
<dbReference type="RefSeq" id="WP_358363539.1">
    <property type="nucleotide sequence ID" value="NZ_JBEZFP010000175.1"/>
</dbReference>
<dbReference type="EC" id="3.-.-.-" evidence="4"/>
<dbReference type="Proteomes" id="UP001551482">
    <property type="component" value="Unassembled WGS sequence"/>
</dbReference>
<feature type="signal peptide" evidence="2">
    <location>
        <begin position="1"/>
        <end position="29"/>
    </location>
</feature>
<accession>A0ABV3DUK0</accession>
<keyword evidence="5" id="KW-1185">Reference proteome</keyword>
<comment type="caution">
    <text evidence="4">The sequence shown here is derived from an EMBL/GenBank/DDBJ whole genome shotgun (WGS) entry which is preliminary data.</text>
</comment>
<dbReference type="InterPro" id="IPR011330">
    <property type="entry name" value="Glyco_hydro/deAcase_b/a-brl"/>
</dbReference>
<keyword evidence="2" id="KW-0732">Signal</keyword>
<dbReference type="PANTHER" id="PTHR10587:SF137">
    <property type="entry name" value="4-DEOXY-4-FORMAMIDO-L-ARABINOSE-PHOSPHOUNDECAPRENOL DEFORMYLASE ARND-RELATED"/>
    <property type="match status" value="1"/>
</dbReference>
<keyword evidence="4" id="KW-0378">Hydrolase</keyword>
<dbReference type="PROSITE" id="PS51677">
    <property type="entry name" value="NODB"/>
    <property type="match status" value="1"/>
</dbReference>
<dbReference type="PANTHER" id="PTHR10587">
    <property type="entry name" value="GLYCOSYL TRANSFERASE-RELATED"/>
    <property type="match status" value="1"/>
</dbReference>
<reference evidence="4 5" key="1">
    <citation type="submission" date="2024-06" db="EMBL/GenBank/DDBJ databases">
        <title>The Natural Products Discovery Center: Release of the First 8490 Sequenced Strains for Exploring Actinobacteria Biosynthetic Diversity.</title>
        <authorList>
            <person name="Kalkreuter E."/>
            <person name="Kautsar S.A."/>
            <person name="Yang D."/>
            <person name="Bader C.D."/>
            <person name="Teijaro C.N."/>
            <person name="Fluegel L."/>
            <person name="Davis C.M."/>
            <person name="Simpson J.R."/>
            <person name="Lauterbach L."/>
            <person name="Steele A.D."/>
            <person name="Gui C."/>
            <person name="Meng S."/>
            <person name="Li G."/>
            <person name="Viehrig K."/>
            <person name="Ye F."/>
            <person name="Su P."/>
            <person name="Kiefer A.F."/>
            <person name="Nichols A."/>
            <person name="Cepeda A.J."/>
            <person name="Yan W."/>
            <person name="Fan B."/>
            <person name="Jiang Y."/>
            <person name="Adhikari A."/>
            <person name="Zheng C.-J."/>
            <person name="Schuster L."/>
            <person name="Cowan T.M."/>
            <person name="Smanski M.J."/>
            <person name="Chevrette M.G."/>
            <person name="De Carvalho L.P.S."/>
            <person name="Shen B."/>
        </authorList>
    </citation>
    <scope>NUCLEOTIDE SEQUENCE [LARGE SCALE GENOMIC DNA]</scope>
    <source>
        <strain evidence="4 5">NPDC048946</strain>
    </source>
</reference>
<dbReference type="GO" id="GO:0016787">
    <property type="term" value="F:hydrolase activity"/>
    <property type="evidence" value="ECO:0007669"/>
    <property type="project" value="UniProtKB-KW"/>
</dbReference>
<evidence type="ECO:0000259" key="3">
    <source>
        <dbReference type="PROSITE" id="PS51677"/>
    </source>
</evidence>